<evidence type="ECO:0000256" key="1">
    <source>
        <dbReference type="ARBA" id="ARBA00023015"/>
    </source>
</evidence>
<dbReference type="RefSeq" id="WP_196200439.1">
    <property type="nucleotide sequence ID" value="NZ_JADPUN010000090.1"/>
</dbReference>
<name>A0ABS0GRG8_9ACTN</name>
<dbReference type="Gene3D" id="3.40.50.880">
    <property type="match status" value="1"/>
</dbReference>
<dbReference type="InterPro" id="IPR029062">
    <property type="entry name" value="Class_I_gatase-like"/>
</dbReference>
<keyword evidence="1" id="KW-0805">Transcription regulation</keyword>
<keyword evidence="2" id="KW-0804">Transcription</keyword>
<dbReference type="InterPro" id="IPR002818">
    <property type="entry name" value="DJ-1/PfpI"/>
</dbReference>
<dbReference type="InterPro" id="IPR009057">
    <property type="entry name" value="Homeodomain-like_sf"/>
</dbReference>
<dbReference type="SUPFAM" id="SSF52317">
    <property type="entry name" value="Class I glutamine amidotransferase-like"/>
    <property type="match status" value="1"/>
</dbReference>
<dbReference type="Pfam" id="PF12833">
    <property type="entry name" value="HTH_18"/>
    <property type="match status" value="1"/>
</dbReference>
<dbReference type="InterPro" id="IPR052158">
    <property type="entry name" value="INH-QAR"/>
</dbReference>
<feature type="non-terminal residue" evidence="4">
    <location>
        <position position="1"/>
    </location>
</feature>
<evidence type="ECO:0000259" key="3">
    <source>
        <dbReference type="PROSITE" id="PS01124"/>
    </source>
</evidence>
<feature type="domain" description="HTH araC/xylS-type" evidence="3">
    <location>
        <begin position="134"/>
        <end position="232"/>
    </location>
</feature>
<dbReference type="PANTHER" id="PTHR43130:SF3">
    <property type="entry name" value="HTH-TYPE TRANSCRIPTIONAL REGULATOR RV1931C"/>
    <property type="match status" value="1"/>
</dbReference>
<evidence type="ECO:0000313" key="4">
    <source>
        <dbReference type="EMBL" id="MBF9128795.1"/>
    </source>
</evidence>
<organism evidence="4 5">
    <name type="scientific">Plantactinospora alkalitolerans</name>
    <dbReference type="NCBI Taxonomy" id="2789879"/>
    <lineage>
        <taxon>Bacteria</taxon>
        <taxon>Bacillati</taxon>
        <taxon>Actinomycetota</taxon>
        <taxon>Actinomycetes</taxon>
        <taxon>Micromonosporales</taxon>
        <taxon>Micromonosporaceae</taxon>
        <taxon>Plantactinospora</taxon>
    </lineage>
</organism>
<dbReference type="PROSITE" id="PS01124">
    <property type="entry name" value="HTH_ARAC_FAMILY_2"/>
    <property type="match status" value="1"/>
</dbReference>
<dbReference type="Pfam" id="PF01965">
    <property type="entry name" value="DJ-1_PfpI"/>
    <property type="match status" value="1"/>
</dbReference>
<dbReference type="EMBL" id="JADPUN010000090">
    <property type="protein sequence ID" value="MBF9128795.1"/>
    <property type="molecule type" value="Genomic_DNA"/>
</dbReference>
<dbReference type="Gene3D" id="1.10.10.60">
    <property type="entry name" value="Homeodomain-like"/>
    <property type="match status" value="1"/>
</dbReference>
<keyword evidence="5" id="KW-1185">Reference proteome</keyword>
<evidence type="ECO:0000256" key="2">
    <source>
        <dbReference type="ARBA" id="ARBA00023163"/>
    </source>
</evidence>
<dbReference type="InterPro" id="IPR018060">
    <property type="entry name" value="HTH_AraC"/>
</dbReference>
<accession>A0ABS0GRG8</accession>
<dbReference type="SUPFAM" id="SSF46689">
    <property type="entry name" value="Homeodomain-like"/>
    <property type="match status" value="2"/>
</dbReference>
<protein>
    <submittedName>
        <fullName evidence="4">Helix-turn-helix domain-containing protein</fullName>
    </submittedName>
</protein>
<comment type="caution">
    <text evidence="4">The sequence shown here is derived from an EMBL/GenBank/DDBJ whole genome shotgun (WGS) entry which is preliminary data.</text>
</comment>
<dbReference type="Proteomes" id="UP000638560">
    <property type="component" value="Unassembled WGS sequence"/>
</dbReference>
<gene>
    <name evidence="4" type="ORF">I0C86_07330</name>
</gene>
<sequence>VWDQPARPLVQALAHVRPDSRIMSICVGAYALAAAGLLDGRRATTHWRLAGHFQSLFPSVRLDPTVLFVDDGNLLTSAGAAAGVDACLHLVRRDHGSQVANQTARDCVTAPWRDGGQAQFIDHPVPEPAHTATASTRDWVMQRLDQPLPLAELAAHAGMSRRTFTRRFHQETGTSPGQWILRQRIERARQLLETRDLPIDQIAHRSGFGTGASLRRHLHRAIGISPQTYRQAFRRTAG</sequence>
<proteinExistence type="predicted"/>
<reference evidence="4 5" key="1">
    <citation type="submission" date="2020-11" db="EMBL/GenBank/DDBJ databases">
        <title>A novel isolate from a Black sea contaminated sediment with potential to produce alkanes: Plantactinospora alkalitolerans sp. nov.</title>
        <authorList>
            <person name="Carro L."/>
            <person name="Veyisoglu A."/>
            <person name="Guven K."/>
            <person name="Schumann P."/>
            <person name="Klenk H.-P."/>
            <person name="Sahin N."/>
        </authorList>
    </citation>
    <scope>NUCLEOTIDE SEQUENCE [LARGE SCALE GENOMIC DNA]</scope>
    <source>
        <strain evidence="4 5">S1510</strain>
    </source>
</reference>
<evidence type="ECO:0000313" key="5">
    <source>
        <dbReference type="Proteomes" id="UP000638560"/>
    </source>
</evidence>
<dbReference type="SMART" id="SM00342">
    <property type="entry name" value="HTH_ARAC"/>
    <property type="match status" value="1"/>
</dbReference>
<dbReference type="PANTHER" id="PTHR43130">
    <property type="entry name" value="ARAC-FAMILY TRANSCRIPTIONAL REGULATOR"/>
    <property type="match status" value="1"/>
</dbReference>